<feature type="transmembrane region" description="Helical" evidence="1">
    <location>
        <begin position="343"/>
        <end position="363"/>
    </location>
</feature>
<evidence type="ECO:0000313" key="3">
    <source>
        <dbReference type="EMBL" id="QLH06551.1"/>
    </source>
</evidence>
<dbReference type="EMBL" id="CP026995">
    <property type="protein sequence ID" value="QLH06551.1"/>
    <property type="molecule type" value="Genomic_DNA"/>
</dbReference>
<feature type="transmembrane region" description="Helical" evidence="1">
    <location>
        <begin position="87"/>
        <end position="110"/>
    </location>
</feature>
<feature type="transmembrane region" description="Helical" evidence="1">
    <location>
        <begin position="175"/>
        <end position="193"/>
    </location>
</feature>
<keyword evidence="1" id="KW-0812">Transmembrane</keyword>
<dbReference type="InterPro" id="IPR011701">
    <property type="entry name" value="MFS"/>
</dbReference>
<sequence length="400" mass="44056">MFLRSMSGESKKYSWKNVRNLGFVSFFTDTSSEMIFGILPLFIIDDLGAGKAVLGLVEGMGEAAGYGTRTVSGTISDKVGKRKSLILLGYGLSTIAKPFFALSASWIHVFGIRVTDRIGKGVRTSPRDALLADSIEPVNIGKAFGLHRTMDQAGAIIGPLIAFGLLYYFEVRDIFWFSLIPGVIALFILARYVKERKIIPKNQSILSNFRVVLHGKFLLFLLIMTVFSIGAFNFSFILVESSELGLEKNFVPLVYVVINIAHTLIGIPSGILSDKIGTEKILLASFGLFFITSMIGYFETGFILVGFAMAAIFGLYQGMTITTQRTMVSRYVSENLRGTAFGIYYLFVGISFLVANLVFGLLWDAFDSQVAFGYSMITTITAIILLSVFVTKNKQIVSQK</sequence>
<dbReference type="Gene3D" id="1.20.1250.20">
    <property type="entry name" value="MFS general substrate transporter like domains"/>
    <property type="match status" value="2"/>
</dbReference>
<feature type="transmembrane region" description="Helical" evidence="1">
    <location>
        <begin position="217"/>
        <end position="238"/>
    </location>
</feature>
<proteinExistence type="predicted"/>
<accession>A0A7D5M5G8</accession>
<feature type="transmembrane region" description="Helical" evidence="1">
    <location>
        <begin position="281"/>
        <end position="298"/>
    </location>
</feature>
<dbReference type="Pfam" id="PF07690">
    <property type="entry name" value="MFS_1"/>
    <property type="match status" value="1"/>
</dbReference>
<feature type="transmembrane region" description="Helical" evidence="1">
    <location>
        <begin position="369"/>
        <end position="390"/>
    </location>
</feature>
<dbReference type="Proteomes" id="UP000509478">
    <property type="component" value="Chromosome"/>
</dbReference>
<dbReference type="AlphaFoldDB" id="A0A7D5M5G8"/>
<reference evidence="3 4" key="1">
    <citation type="submission" date="2018-02" db="EMBL/GenBank/DDBJ databases">
        <title>Complete genome of Nitrosopumilus ureaphilus PS0.</title>
        <authorList>
            <person name="Qin W."/>
            <person name="Zheng Y."/>
            <person name="Stahl D.A."/>
        </authorList>
    </citation>
    <scope>NUCLEOTIDE SEQUENCE [LARGE SCALE GENOMIC DNA]</scope>
    <source>
        <strain evidence="3 4">PS0</strain>
    </source>
</reference>
<name>A0A7D5M5G8_9ARCH</name>
<feature type="domain" description="Major facilitator superfamily (MFS) profile" evidence="2">
    <location>
        <begin position="17"/>
        <end position="394"/>
    </location>
</feature>
<dbReference type="CDD" id="cd17370">
    <property type="entry name" value="MFS_MJ1317_like"/>
    <property type="match status" value="1"/>
</dbReference>
<feature type="transmembrane region" description="Helical" evidence="1">
    <location>
        <begin position="250"/>
        <end position="269"/>
    </location>
</feature>
<dbReference type="GO" id="GO:0022857">
    <property type="term" value="F:transmembrane transporter activity"/>
    <property type="evidence" value="ECO:0007669"/>
    <property type="project" value="InterPro"/>
</dbReference>
<dbReference type="PROSITE" id="PS50850">
    <property type="entry name" value="MFS"/>
    <property type="match status" value="1"/>
</dbReference>
<feature type="transmembrane region" description="Helical" evidence="1">
    <location>
        <begin position="304"/>
        <end position="322"/>
    </location>
</feature>
<keyword evidence="1" id="KW-0472">Membrane</keyword>
<dbReference type="InterPro" id="IPR020846">
    <property type="entry name" value="MFS_dom"/>
</dbReference>
<keyword evidence="4" id="KW-1185">Reference proteome</keyword>
<dbReference type="SUPFAM" id="SSF103473">
    <property type="entry name" value="MFS general substrate transporter"/>
    <property type="match status" value="1"/>
</dbReference>
<feature type="transmembrane region" description="Helical" evidence="1">
    <location>
        <begin position="152"/>
        <end position="169"/>
    </location>
</feature>
<gene>
    <name evidence="3" type="ORF">C5F50_05315</name>
</gene>
<protein>
    <submittedName>
        <fullName evidence="3">MFS transporter</fullName>
    </submittedName>
</protein>
<dbReference type="PANTHER" id="PTHR23518:SF2">
    <property type="entry name" value="MAJOR FACILITATOR SUPERFAMILY TRANSPORTER"/>
    <property type="match status" value="1"/>
</dbReference>
<keyword evidence="1" id="KW-1133">Transmembrane helix</keyword>
<feature type="transmembrane region" description="Helical" evidence="1">
    <location>
        <begin position="21"/>
        <end position="44"/>
    </location>
</feature>
<evidence type="ECO:0000256" key="1">
    <source>
        <dbReference type="SAM" id="Phobius"/>
    </source>
</evidence>
<dbReference type="PANTHER" id="PTHR23518">
    <property type="entry name" value="C-METHYLTRANSFERASE"/>
    <property type="match status" value="1"/>
</dbReference>
<dbReference type="InterPro" id="IPR036259">
    <property type="entry name" value="MFS_trans_sf"/>
</dbReference>
<dbReference type="KEGG" id="nue:C5F50_05315"/>
<evidence type="ECO:0000259" key="2">
    <source>
        <dbReference type="PROSITE" id="PS50850"/>
    </source>
</evidence>
<evidence type="ECO:0000313" key="4">
    <source>
        <dbReference type="Proteomes" id="UP000509478"/>
    </source>
</evidence>
<organism evidence="3 4">
    <name type="scientific">Nitrosopumilus ureiphilus</name>
    <dbReference type="NCBI Taxonomy" id="1470067"/>
    <lineage>
        <taxon>Archaea</taxon>
        <taxon>Nitrososphaerota</taxon>
        <taxon>Nitrososphaeria</taxon>
        <taxon>Nitrosopumilales</taxon>
        <taxon>Nitrosopumilaceae</taxon>
        <taxon>Nitrosopumilus</taxon>
    </lineage>
</organism>